<protein>
    <recommendedName>
        <fullName evidence="1">DUF2357 domain-containing protein</fullName>
    </recommendedName>
</protein>
<name>D6TPM6_KTERA</name>
<evidence type="ECO:0000313" key="3">
    <source>
        <dbReference type="Proteomes" id="UP000004508"/>
    </source>
</evidence>
<dbReference type="EMBL" id="ADVG01000002">
    <property type="protein sequence ID" value="EFH85640.1"/>
    <property type="molecule type" value="Genomic_DNA"/>
</dbReference>
<evidence type="ECO:0000313" key="2">
    <source>
        <dbReference type="EMBL" id="EFH85640.1"/>
    </source>
</evidence>
<reference evidence="2 3" key="1">
    <citation type="journal article" date="2011" name="Stand. Genomic Sci.">
        <title>Non-contiguous finished genome sequence and contextual data of the filamentous soil bacterium Ktedonobacter racemifer type strain (SOSP1-21).</title>
        <authorList>
            <person name="Chang Y.J."/>
            <person name="Land M."/>
            <person name="Hauser L."/>
            <person name="Chertkov O."/>
            <person name="Del Rio T.G."/>
            <person name="Nolan M."/>
            <person name="Copeland A."/>
            <person name="Tice H."/>
            <person name="Cheng J.F."/>
            <person name="Lucas S."/>
            <person name="Han C."/>
            <person name="Goodwin L."/>
            <person name="Pitluck S."/>
            <person name="Ivanova N."/>
            <person name="Ovchinikova G."/>
            <person name="Pati A."/>
            <person name="Chen A."/>
            <person name="Palaniappan K."/>
            <person name="Mavromatis K."/>
            <person name="Liolios K."/>
            <person name="Brettin T."/>
            <person name="Fiebig A."/>
            <person name="Rohde M."/>
            <person name="Abt B."/>
            <person name="Goker M."/>
            <person name="Detter J.C."/>
            <person name="Woyke T."/>
            <person name="Bristow J."/>
            <person name="Eisen J.A."/>
            <person name="Markowitz V."/>
            <person name="Hugenholtz P."/>
            <person name="Kyrpides N.C."/>
            <person name="Klenk H.P."/>
            <person name="Lapidus A."/>
        </authorList>
    </citation>
    <scope>NUCLEOTIDE SEQUENCE [LARGE SCALE GENOMIC DNA]</scope>
    <source>
        <strain evidence="3">DSM 44963</strain>
    </source>
</reference>
<evidence type="ECO:0000259" key="1">
    <source>
        <dbReference type="Pfam" id="PF09823"/>
    </source>
</evidence>
<proteinExistence type="predicted"/>
<dbReference type="AlphaFoldDB" id="D6TPM6"/>
<dbReference type="InParanoid" id="D6TPM6"/>
<feature type="domain" description="DUF2357" evidence="1">
    <location>
        <begin position="82"/>
        <end position="344"/>
    </location>
</feature>
<accession>D6TPM6</accession>
<comment type="caution">
    <text evidence="2">The sequence shown here is derived from an EMBL/GenBank/DDBJ whole genome shotgun (WGS) entry which is preliminary data.</text>
</comment>
<dbReference type="STRING" id="485913.Krac_6867"/>
<keyword evidence="3" id="KW-1185">Reference proteome</keyword>
<sequence length="580" mass="66014">MDTSISGSDTWFILNGEPLIFSSADENLDAKVTECNSSSRRGSIIRVTPNIPSPEVKFSCEGEDIESAYLGIWEWRPPLGFAGLCELHCTVAGYSPLIAKVRVFPEKLTQDRYEGMLTDLQGIAVDLLIRLNSWSSEKAILQLRETTVSPLREYLLLKKIIHTMEDVVYHIHRDPHRRLGAQRKQKLLHEVRLFSHATIPVPGETVSLPAGVSASLGHAQLPTSWIVPESKPTYDVYENRLLKHFLRHQLTSKLFFVQKRAEEDCLRLEKDLMVAIANHWNTDRLETEIKKLKEAVADCKRMMKQCILWADKHFLKTVKTSNISGKATQVLLKSPSYGRFFQLYLHFQQELSVSLKSHNSVTDLAMRKVCDLYEVWCVFTVTQMIVEELVQAHYAIASNALFFEIERNQFEFTVRKNDPSIILRRGNVKVQIIYEPLYKSKKYLSSAAPATIAVHTDDKDQLTPDMAVEIYKDGEPIGLIIFDAKYKWGGLDGSRTPNRDDKNKMREYRDNICSIKSGPTHTTPIQRIVSNAYILYPGDALWQEPLNKVGAIPLIPNMSEDQKRDAANVIRSLLQAASLL</sequence>
<dbReference type="OrthoDB" id="137734at2"/>
<dbReference type="Pfam" id="PF04411">
    <property type="entry name" value="PDDEXK_7"/>
    <property type="match status" value="1"/>
</dbReference>
<dbReference type="Proteomes" id="UP000004508">
    <property type="component" value="Unassembled WGS sequence"/>
</dbReference>
<dbReference type="InterPro" id="IPR018633">
    <property type="entry name" value="DUF2357"/>
</dbReference>
<dbReference type="eggNOG" id="COG1700">
    <property type="taxonomic scope" value="Bacteria"/>
</dbReference>
<dbReference type="RefSeq" id="WP_007909302.1">
    <property type="nucleotide sequence ID" value="NZ_ADVG01000002.1"/>
</dbReference>
<dbReference type="Pfam" id="PF09823">
    <property type="entry name" value="DUF2357"/>
    <property type="match status" value="1"/>
</dbReference>
<organism evidence="2 3">
    <name type="scientific">Ktedonobacter racemifer DSM 44963</name>
    <dbReference type="NCBI Taxonomy" id="485913"/>
    <lineage>
        <taxon>Bacteria</taxon>
        <taxon>Bacillati</taxon>
        <taxon>Chloroflexota</taxon>
        <taxon>Ktedonobacteria</taxon>
        <taxon>Ktedonobacterales</taxon>
        <taxon>Ktedonobacteraceae</taxon>
        <taxon>Ktedonobacter</taxon>
    </lineage>
</organism>
<gene>
    <name evidence="2" type="ORF">Krac_6867</name>
</gene>
<dbReference type="InterPro" id="IPR007505">
    <property type="entry name" value="PDDEXK_7"/>
</dbReference>